<accession>A0A0F7UHK3</accession>
<sequence length="52" mass="5957">MCYEVKCPQCGKRTWAGCGKHIDSVMKHIPAQEQCACKARSQDEFDRNRSPQ</sequence>
<dbReference type="AlphaFoldDB" id="A0A0F7UHK3"/>
<dbReference type="PANTHER" id="PTHR34724">
    <property type="entry name" value="OS12G0596101 PROTEIN"/>
    <property type="match status" value="1"/>
</dbReference>
<evidence type="ECO:0000313" key="1">
    <source>
        <dbReference type="EMBL" id="CEL68010.1"/>
    </source>
</evidence>
<organism evidence="1">
    <name type="scientific">Neospora caninum (strain Liverpool)</name>
    <dbReference type="NCBI Taxonomy" id="572307"/>
    <lineage>
        <taxon>Eukaryota</taxon>
        <taxon>Sar</taxon>
        <taxon>Alveolata</taxon>
        <taxon>Apicomplexa</taxon>
        <taxon>Conoidasida</taxon>
        <taxon>Coccidia</taxon>
        <taxon>Eucoccidiorida</taxon>
        <taxon>Eimeriorina</taxon>
        <taxon>Sarcocystidae</taxon>
        <taxon>Neospora</taxon>
    </lineage>
</organism>
<gene>
    <name evidence="1" type="ORF">BN1204_037905</name>
</gene>
<dbReference type="EMBL" id="LN714483">
    <property type="protein sequence ID" value="CEL68010.1"/>
    <property type="molecule type" value="Genomic_DNA"/>
</dbReference>
<name>A0A0F7UHK3_NEOCL</name>
<dbReference type="PANTHER" id="PTHR34724:SF2">
    <property type="entry name" value="OS12G0596101 PROTEIN"/>
    <property type="match status" value="1"/>
</dbReference>
<proteinExistence type="predicted"/>
<reference evidence="1" key="1">
    <citation type="journal article" date="2015" name="PLoS ONE">
        <title>Comprehensive Evaluation of Toxoplasma gondii VEG and Neospora caninum LIV Genomes with Tachyzoite Stage Transcriptome and Proteome Defines Novel Transcript Features.</title>
        <authorList>
            <person name="Ramaprasad A."/>
            <person name="Mourier T."/>
            <person name="Naeem R."/>
            <person name="Malas T.B."/>
            <person name="Moussa E."/>
            <person name="Panigrahi A."/>
            <person name="Vermont S.J."/>
            <person name="Otto T.D."/>
            <person name="Wastling J."/>
            <person name="Pain A."/>
        </authorList>
    </citation>
    <scope>NUCLEOTIDE SEQUENCE</scope>
    <source>
        <strain evidence="1">Liverpool</strain>
    </source>
</reference>
<protein>
    <submittedName>
        <fullName evidence="1">Uncharacterized protein</fullName>
    </submittedName>
</protein>